<dbReference type="Proteomes" id="UP000185812">
    <property type="component" value="Unassembled WGS sequence"/>
</dbReference>
<dbReference type="Gene3D" id="2.60.40.4070">
    <property type="match status" value="1"/>
</dbReference>
<evidence type="ECO:0000313" key="2">
    <source>
        <dbReference type="EMBL" id="SHL08195.1"/>
    </source>
</evidence>
<dbReference type="PANTHER" id="PTHR43447">
    <property type="entry name" value="ALPHA-AMYLASE"/>
    <property type="match status" value="1"/>
</dbReference>
<dbReference type="InterPro" id="IPR013780">
    <property type="entry name" value="Glyco_hydro_b"/>
</dbReference>
<dbReference type="STRING" id="633813.SAMN04488087_2668"/>
<dbReference type="InterPro" id="IPR017853">
    <property type="entry name" value="GH"/>
</dbReference>
<gene>
    <name evidence="2" type="ORF">SAMN04488087_2668</name>
</gene>
<dbReference type="Gene3D" id="2.60.40.1180">
    <property type="entry name" value="Golgi alpha-mannosidase II"/>
    <property type="match status" value="1"/>
</dbReference>
<evidence type="ECO:0000313" key="3">
    <source>
        <dbReference type="Proteomes" id="UP000185812"/>
    </source>
</evidence>
<feature type="domain" description="Glycosyl hydrolase family 13 catalytic" evidence="1">
    <location>
        <begin position="39"/>
        <end position="586"/>
    </location>
</feature>
<dbReference type="GO" id="GO:0005975">
    <property type="term" value="P:carbohydrate metabolic process"/>
    <property type="evidence" value="ECO:0007669"/>
    <property type="project" value="InterPro"/>
</dbReference>
<accession>A0A1M6XQW6</accession>
<dbReference type="AlphaFoldDB" id="A0A1M6XQW6"/>
<evidence type="ECO:0000259" key="1">
    <source>
        <dbReference type="SMART" id="SM00642"/>
    </source>
</evidence>
<dbReference type="InterPro" id="IPR006047">
    <property type="entry name" value="GH13_cat_dom"/>
</dbReference>
<dbReference type="SUPFAM" id="SSF51445">
    <property type="entry name" value="(Trans)glycosidases"/>
    <property type="match status" value="1"/>
</dbReference>
<dbReference type="SMART" id="SM00642">
    <property type="entry name" value="Aamy"/>
    <property type="match status" value="1"/>
</dbReference>
<proteinExistence type="predicted"/>
<keyword evidence="3" id="KW-1185">Reference proteome</keyword>
<name>A0A1M6XQW6_9BACT</name>
<dbReference type="NCBIfam" id="TIGR04183">
    <property type="entry name" value="Por_Secre_tail"/>
    <property type="match status" value="1"/>
</dbReference>
<dbReference type="EMBL" id="FRAU01000012">
    <property type="protein sequence ID" value="SHL08195.1"/>
    <property type="molecule type" value="Genomic_DNA"/>
</dbReference>
<reference evidence="3" key="1">
    <citation type="submission" date="2016-11" db="EMBL/GenBank/DDBJ databases">
        <authorList>
            <person name="Varghese N."/>
            <person name="Submissions S."/>
        </authorList>
    </citation>
    <scope>NUCLEOTIDE SEQUENCE [LARGE SCALE GENOMIC DNA]</scope>
    <source>
        <strain evidence="3">DSM 22212</strain>
    </source>
</reference>
<dbReference type="Gene3D" id="2.60.120.380">
    <property type="match status" value="1"/>
</dbReference>
<dbReference type="Gene3D" id="3.20.20.80">
    <property type="entry name" value="Glycosidases"/>
    <property type="match status" value="2"/>
</dbReference>
<sequence length="809" mass="91765">MEKAITYFQVKPGLRFPMYRYLFFLLLAGLALRAQAQHDVMMQAFYWDVPVDTAAKNGFWWDTLAAKAPELAAAGITAIWVPPPSKGNFGIYDMGYGIYDHFDLGNYNQKGTVETRFGSRDELLNMVQTMHAYGIEVYADIVLNHIFGGPDNLEPNPAVKQYVFDEAIRDPDGDGIYDQFSPYPTNEIIWRIPNAEPGDYYIKIKGYWLPCSDPKGERGYDLYINWDGSPDQPNTPGNANWEYEPNDGNGQYNVFPGSGQHVWGHIDPCGDIDEYKITLTTSHTIEIRLEARREVYNPFDFVPTDQRRGYYPFEIWHNGQNLAPTALQAWTYTGITYVTHTGPGEANWSWNYSHFHPVDDRDYLGWPGTDEVIPNTKFFGNDLNTFDPVVQDRLITWGQWLTNTVGFDGYRLDFVRGYQPEFAAAWINSMPKRSDGSQRFVVAEYWGGKAAIKSWVTTVESLGADADAFDFPLKSTLTDMANWNGADWDMSWLNHAGLVRDNGGNNLSGIQVVTFVENHDTGKESDKWLWRDWDMAYAYILFAEGRPTIFYPHFYSIQQHDHRDPSITVQAPASLRQDLIRLINLRRNYLGGTMVVLSEVGNPWPSTDVADVFVARRGGNGTRSGAILVLNDHETDTKGLWVDSAPNGWPSWAGKDLINPATGETTHIYNDGRVYVWAPPRGYAIWVLAEEYDPALFASATANPSELNTALHIKEQPPRFDWQGPAPNPFFGQTHFELTLPEEAQVQMTVYDLLGREVRQLVHRTLAAGHHQIAWNASGLAGGTYLVRLDVQTADGRRYVRHRIVTLQR</sequence>
<protein>
    <submittedName>
        <fullName evidence="2">Alpha-amylase</fullName>
    </submittedName>
</protein>
<organism evidence="2 3">
    <name type="scientific">Rhodothermus profundi</name>
    <dbReference type="NCBI Taxonomy" id="633813"/>
    <lineage>
        <taxon>Bacteria</taxon>
        <taxon>Pseudomonadati</taxon>
        <taxon>Rhodothermota</taxon>
        <taxon>Rhodothermia</taxon>
        <taxon>Rhodothermales</taxon>
        <taxon>Rhodothermaceae</taxon>
        <taxon>Rhodothermus</taxon>
    </lineage>
</organism>
<dbReference type="InterPro" id="IPR026444">
    <property type="entry name" value="Secre_tail"/>
</dbReference>